<proteinExistence type="predicted"/>
<evidence type="ECO:0000256" key="2">
    <source>
        <dbReference type="ARBA" id="ARBA00023239"/>
    </source>
</evidence>
<dbReference type="Proteomes" id="UP000054007">
    <property type="component" value="Unassembled WGS sequence"/>
</dbReference>
<evidence type="ECO:0000313" key="6">
    <source>
        <dbReference type="EMBL" id="KIY72781.1"/>
    </source>
</evidence>
<feature type="chain" id="PRO_5002317522" evidence="4">
    <location>
        <begin position="23"/>
        <end position="604"/>
    </location>
</feature>
<reference evidence="6 7" key="1">
    <citation type="journal article" date="2015" name="Fungal Genet. Biol.">
        <title>Evolution of novel wood decay mechanisms in Agaricales revealed by the genome sequences of Fistulina hepatica and Cylindrobasidium torrendii.</title>
        <authorList>
            <person name="Floudas D."/>
            <person name="Held B.W."/>
            <person name="Riley R."/>
            <person name="Nagy L.G."/>
            <person name="Koehler G."/>
            <person name="Ransdell A.S."/>
            <person name="Younus H."/>
            <person name="Chow J."/>
            <person name="Chiniquy J."/>
            <person name="Lipzen A."/>
            <person name="Tritt A."/>
            <person name="Sun H."/>
            <person name="Haridas S."/>
            <person name="LaButti K."/>
            <person name="Ohm R.A."/>
            <person name="Kues U."/>
            <person name="Blanchette R.A."/>
            <person name="Grigoriev I.V."/>
            <person name="Minto R.E."/>
            <person name="Hibbett D.S."/>
        </authorList>
    </citation>
    <scope>NUCLEOTIDE SEQUENCE [LARGE SCALE GENOMIC DNA]</scope>
    <source>
        <strain evidence="6 7">FP15055 ss-10</strain>
    </source>
</reference>
<evidence type="ECO:0000313" key="7">
    <source>
        <dbReference type="Proteomes" id="UP000054007"/>
    </source>
</evidence>
<dbReference type="InterPro" id="IPR008397">
    <property type="entry name" value="Alginate_lyase_dom"/>
</dbReference>
<evidence type="ECO:0000256" key="4">
    <source>
        <dbReference type="SAM" id="SignalP"/>
    </source>
</evidence>
<feature type="compositionally biased region" description="Basic and acidic residues" evidence="3">
    <location>
        <begin position="69"/>
        <end position="81"/>
    </location>
</feature>
<dbReference type="AlphaFoldDB" id="A0A0D7BT56"/>
<dbReference type="EMBL" id="KN880440">
    <property type="protein sequence ID" value="KIY72781.1"/>
    <property type="molecule type" value="Genomic_DNA"/>
</dbReference>
<dbReference type="Gene3D" id="1.50.10.100">
    <property type="entry name" value="Chondroitin AC/alginate lyase"/>
    <property type="match status" value="1"/>
</dbReference>
<sequence length="604" mass="67016">MARIFLSPSFFLLLTLVASVAADPTDWVSVDYFGSTRNPYIGGQSSVKDAEKAVVRGADKAHKRGRKSVANERDVASPSGDRHDYLSWAPYHWPDCNWCGSGRGYYGGEPDNTTDPDAGDLPASNRPNYQTGDSWHDDTEEEGIETSSAHDEVMLASGRHRRMLRSRRHLDRPAVDDSPPTASLARTPDLALDRNTTETAYGLQASIQVAAKKPSKTDKTSKCTPSPTKEMAPSATWTTCPYKTRDGKVNPDVRKLNGPGAINDFSQMSIYDAMAFVITRSGGYVDSLVKSIQTFYIDDATRMNPHMEYGQVRRGPGKEGQQGSFAGILDGRGHIKTVNAIMLVKALHPKAWTNDIDKAVNQWMAEYTDWMTKSSLGKKALTRPNNHGTFFAAQLAATKLVIGDTNGARDVINHFFDNEFQDQISSSGEQPFEAVRTRPFHYRCFNLEGLIVLAKIAEEVGVDVWSKRSKRGATIQDAVDFTMRVDPKKEDVHQLVPLVVSVSRAYGDPQGRYAAFLSKSWSTYRSKPFWLYNQAPSQAKQSKRTVEYRRDDELPLVFGCPSIFDGDKEVELDLDLFVSCAQLKPFFEGTAGVLMLSDGTAPFQ</sequence>
<feature type="signal peptide" evidence="4">
    <location>
        <begin position="1"/>
        <end position="22"/>
    </location>
</feature>
<dbReference type="InterPro" id="IPR008929">
    <property type="entry name" value="Chondroitin_lyas"/>
</dbReference>
<organism evidence="6 7">
    <name type="scientific">Cylindrobasidium torrendii FP15055 ss-10</name>
    <dbReference type="NCBI Taxonomy" id="1314674"/>
    <lineage>
        <taxon>Eukaryota</taxon>
        <taxon>Fungi</taxon>
        <taxon>Dikarya</taxon>
        <taxon>Basidiomycota</taxon>
        <taxon>Agaricomycotina</taxon>
        <taxon>Agaricomycetes</taxon>
        <taxon>Agaricomycetidae</taxon>
        <taxon>Agaricales</taxon>
        <taxon>Marasmiineae</taxon>
        <taxon>Physalacriaceae</taxon>
        <taxon>Cylindrobasidium</taxon>
    </lineage>
</organism>
<keyword evidence="1 4" id="KW-0732">Signal</keyword>
<accession>A0A0D7BT56</accession>
<keyword evidence="2 6" id="KW-0456">Lyase</keyword>
<name>A0A0D7BT56_9AGAR</name>
<dbReference type="GO" id="GO:0016829">
    <property type="term" value="F:lyase activity"/>
    <property type="evidence" value="ECO:0007669"/>
    <property type="project" value="UniProtKB-KW"/>
</dbReference>
<feature type="region of interest" description="Disordered" evidence="3">
    <location>
        <begin position="109"/>
        <end position="150"/>
    </location>
</feature>
<keyword evidence="7" id="KW-1185">Reference proteome</keyword>
<gene>
    <name evidence="6" type="ORF">CYLTODRAFT_434573</name>
</gene>
<feature type="region of interest" description="Disordered" evidence="3">
    <location>
        <begin position="212"/>
        <end position="247"/>
    </location>
</feature>
<evidence type="ECO:0000256" key="3">
    <source>
        <dbReference type="SAM" id="MobiDB-lite"/>
    </source>
</evidence>
<dbReference type="Pfam" id="PF05426">
    <property type="entry name" value="Alginate_lyase"/>
    <property type="match status" value="1"/>
</dbReference>
<dbReference type="GO" id="GO:0042597">
    <property type="term" value="C:periplasmic space"/>
    <property type="evidence" value="ECO:0007669"/>
    <property type="project" value="InterPro"/>
</dbReference>
<protein>
    <submittedName>
        <fullName evidence="6">Chondroitin AC/alginate lyase</fullName>
    </submittedName>
</protein>
<dbReference type="SUPFAM" id="SSF48230">
    <property type="entry name" value="Chondroitin AC/alginate lyase"/>
    <property type="match status" value="1"/>
</dbReference>
<evidence type="ECO:0000256" key="1">
    <source>
        <dbReference type="ARBA" id="ARBA00022729"/>
    </source>
</evidence>
<feature type="region of interest" description="Disordered" evidence="3">
    <location>
        <begin position="58"/>
        <end position="81"/>
    </location>
</feature>
<feature type="domain" description="Alginate lyase" evidence="5">
    <location>
        <begin position="214"/>
        <end position="484"/>
    </location>
</feature>
<dbReference type="STRING" id="1314674.A0A0D7BT56"/>
<evidence type="ECO:0000259" key="5">
    <source>
        <dbReference type="Pfam" id="PF05426"/>
    </source>
</evidence>
<feature type="region of interest" description="Disordered" evidence="3">
    <location>
        <begin position="162"/>
        <end position="193"/>
    </location>
</feature>
<dbReference type="OrthoDB" id="63533at2759"/>